<reference evidence="1 2" key="1">
    <citation type="submission" date="2019-08" db="EMBL/GenBank/DDBJ databases">
        <authorList>
            <person name="Peeters C."/>
        </authorList>
    </citation>
    <scope>NUCLEOTIDE SEQUENCE [LARGE SCALE GENOMIC DNA]</scope>
    <source>
        <strain evidence="1 2">LMG 31114</strain>
    </source>
</reference>
<dbReference type="Proteomes" id="UP000366945">
    <property type="component" value="Unassembled WGS sequence"/>
</dbReference>
<gene>
    <name evidence="1" type="ORF">PPN31114_01492</name>
</gene>
<keyword evidence="2" id="KW-1185">Reference proteome</keyword>
<name>A0A5E4TIM0_9BURK</name>
<dbReference type="AlphaFoldDB" id="A0A5E4TIM0"/>
<evidence type="ECO:0000313" key="1">
    <source>
        <dbReference type="EMBL" id="VVD87760.1"/>
    </source>
</evidence>
<dbReference type="EMBL" id="CABPSK010000001">
    <property type="protein sequence ID" value="VVD87760.1"/>
    <property type="molecule type" value="Genomic_DNA"/>
</dbReference>
<evidence type="ECO:0000313" key="2">
    <source>
        <dbReference type="Proteomes" id="UP000366945"/>
    </source>
</evidence>
<organism evidence="1 2">
    <name type="scientific">Pandoraea pneumonica</name>
    <dbReference type="NCBI Taxonomy" id="2508299"/>
    <lineage>
        <taxon>Bacteria</taxon>
        <taxon>Pseudomonadati</taxon>
        <taxon>Pseudomonadota</taxon>
        <taxon>Betaproteobacteria</taxon>
        <taxon>Burkholderiales</taxon>
        <taxon>Burkholderiaceae</taxon>
        <taxon>Pandoraea</taxon>
    </lineage>
</organism>
<sequence length="54" mass="5918">MRMSLVRPVEMPSAQYAVFVQCGSIGNAATPAGRKPPVDRLSNYRQAALTRVRV</sequence>
<protein>
    <submittedName>
        <fullName evidence="1">Uncharacterized protein</fullName>
    </submittedName>
</protein>
<proteinExistence type="predicted"/>
<accession>A0A5E4TIM0</accession>